<keyword evidence="4" id="KW-1185">Reference proteome</keyword>
<dbReference type="EMBL" id="JAKCXM010000131">
    <property type="protein sequence ID" value="KAJ0401335.1"/>
    <property type="molecule type" value="Genomic_DNA"/>
</dbReference>
<dbReference type="InterPro" id="IPR052574">
    <property type="entry name" value="CDIRP"/>
</dbReference>
<protein>
    <submittedName>
        <fullName evidence="3">Uncharacterized protein</fullName>
    </submittedName>
</protein>
<dbReference type="Proteomes" id="UP001209570">
    <property type="component" value="Unassembled WGS sequence"/>
</dbReference>
<reference evidence="3" key="1">
    <citation type="submission" date="2021-12" db="EMBL/GenBank/DDBJ databases">
        <title>Prjna785345.</title>
        <authorList>
            <person name="Rujirawat T."/>
            <person name="Krajaejun T."/>
        </authorList>
    </citation>
    <scope>NUCLEOTIDE SEQUENCE</scope>
    <source>
        <strain evidence="3">Pi057C3</strain>
    </source>
</reference>
<dbReference type="PANTHER" id="PTHR47566:SF1">
    <property type="entry name" value="PROTEIN NUD1"/>
    <property type="match status" value="1"/>
</dbReference>
<dbReference type="AlphaFoldDB" id="A0AAD5MB77"/>
<keyword evidence="2" id="KW-0677">Repeat</keyword>
<dbReference type="Gene3D" id="3.80.10.10">
    <property type="entry name" value="Ribonuclease Inhibitor"/>
    <property type="match status" value="1"/>
</dbReference>
<sequence>MELLAASSSEPEMEPTPLSLPVVLGPNVAQHLASMLTHSERLNVTSLSRNTAASCMREQLFRTSVLVIPGFSEEPLHRFLSSIPERCRMAIRAVRPSGSSTFPLDELAQGATAADGMVVKNMLHIDFASMDLPVVLPQYFPQLERLDLSKVFFPKNVGLTVERLPQLKSIHCSGLSFDEADIKGSEDRLEELRTQRIAKFSGLVGFHKLRLLHCARCDLVRSLKGLETLTQLESLSLTGLERLDSFSELTALTNLRFLELKNCRTRWLSPDLSFDAPSLVHLNLESTSCLSHLDFLATIPRLKYLNIAFTKLRDLSALKHCMELETLVLSLDGDVTEATMPDYSVLAELPKLSTVRLFPSKQLCESPMMLVRLCQRFPPTRRPQIVME</sequence>
<name>A0AAD5MB77_PYTIN</name>
<comment type="caution">
    <text evidence="3">The sequence shown here is derived from an EMBL/GenBank/DDBJ whole genome shotgun (WGS) entry which is preliminary data.</text>
</comment>
<dbReference type="SUPFAM" id="SSF52047">
    <property type="entry name" value="RNI-like"/>
    <property type="match status" value="1"/>
</dbReference>
<evidence type="ECO:0000256" key="1">
    <source>
        <dbReference type="ARBA" id="ARBA00022614"/>
    </source>
</evidence>
<dbReference type="PANTHER" id="PTHR47566">
    <property type="match status" value="1"/>
</dbReference>
<proteinExistence type="predicted"/>
<dbReference type="GO" id="GO:0035591">
    <property type="term" value="F:signaling adaptor activity"/>
    <property type="evidence" value="ECO:0007669"/>
    <property type="project" value="TreeGrafter"/>
</dbReference>
<evidence type="ECO:0000256" key="2">
    <source>
        <dbReference type="ARBA" id="ARBA00022737"/>
    </source>
</evidence>
<gene>
    <name evidence="3" type="ORF">P43SY_007904</name>
</gene>
<dbReference type="InterPro" id="IPR032675">
    <property type="entry name" value="LRR_dom_sf"/>
</dbReference>
<evidence type="ECO:0000313" key="3">
    <source>
        <dbReference type="EMBL" id="KAJ0401335.1"/>
    </source>
</evidence>
<accession>A0AAD5MB77</accession>
<organism evidence="3 4">
    <name type="scientific">Pythium insidiosum</name>
    <name type="common">Pythiosis disease agent</name>
    <dbReference type="NCBI Taxonomy" id="114742"/>
    <lineage>
        <taxon>Eukaryota</taxon>
        <taxon>Sar</taxon>
        <taxon>Stramenopiles</taxon>
        <taxon>Oomycota</taxon>
        <taxon>Peronosporomycetes</taxon>
        <taxon>Pythiales</taxon>
        <taxon>Pythiaceae</taxon>
        <taxon>Pythium</taxon>
    </lineage>
</organism>
<evidence type="ECO:0000313" key="4">
    <source>
        <dbReference type="Proteomes" id="UP001209570"/>
    </source>
</evidence>
<keyword evidence="1" id="KW-0433">Leucine-rich repeat</keyword>